<evidence type="ECO:0000313" key="1">
    <source>
        <dbReference type="EMBL" id="CEM61402.1"/>
    </source>
</evidence>
<dbReference type="Proteomes" id="UP000042527">
    <property type="component" value="Unassembled WGS sequence"/>
</dbReference>
<reference evidence="2" key="1">
    <citation type="submission" date="2015-01" db="EMBL/GenBank/DDBJ databases">
        <authorList>
            <person name="Manzoor Shahid"/>
            <person name="Zubair Saima"/>
        </authorList>
    </citation>
    <scope>NUCLEOTIDE SEQUENCE [LARGE SCALE GENOMIC DNA]</scope>
    <source>
        <strain evidence="2">V1</strain>
    </source>
</reference>
<gene>
    <name evidence="1" type="ORF">TPHV1_190009</name>
</gene>
<dbReference type="InterPro" id="IPR024471">
    <property type="entry name" value="DUF2715"/>
</dbReference>
<keyword evidence="2" id="KW-1185">Reference proteome</keyword>
<dbReference type="EMBL" id="CDNC01000011">
    <property type="protein sequence ID" value="CEM61402.1"/>
    <property type="molecule type" value="Genomic_DNA"/>
</dbReference>
<protein>
    <recommendedName>
        <fullName evidence="3">DUF2715 domain-containing protein</fullName>
    </recommendedName>
</protein>
<sequence length="205" mass="22424">MKKQYFSACCWVRCLQPLLVRKNRRNRKSLKKIEFLLSPTVGLSDIEMGPISVVNANVGLDAGLITKSGFTVMANNHVLIGGALKYSWEGEKFKAKMRGVAWLGTLLFGYSYRGVKNLYIHASGGIGIQYGGFGSTAGSEESVSFGLLNLSFPAIRLAAQYYFTDLIGINIGLEDAVGWGYNSISGSRWLCANTFTLKVGPSFRL</sequence>
<dbReference type="RefSeq" id="WP_156144662.1">
    <property type="nucleotide sequence ID" value="NZ_CDNC01000011.1"/>
</dbReference>
<evidence type="ECO:0000313" key="2">
    <source>
        <dbReference type="Proteomes" id="UP000042527"/>
    </source>
</evidence>
<accession>A0A0B7GV05</accession>
<dbReference type="OrthoDB" id="363366at2"/>
<organism evidence="1 2">
    <name type="scientific">Treponema phagedenis</name>
    <dbReference type="NCBI Taxonomy" id="162"/>
    <lineage>
        <taxon>Bacteria</taxon>
        <taxon>Pseudomonadati</taxon>
        <taxon>Spirochaetota</taxon>
        <taxon>Spirochaetia</taxon>
        <taxon>Spirochaetales</taxon>
        <taxon>Treponemataceae</taxon>
        <taxon>Treponema</taxon>
    </lineage>
</organism>
<proteinExistence type="predicted"/>
<dbReference type="Pfam" id="PF10895">
    <property type="entry name" value="DUF2715"/>
    <property type="match status" value="1"/>
</dbReference>
<dbReference type="AlphaFoldDB" id="A0A0B7GV05"/>
<name>A0A0B7GV05_TREPH</name>
<evidence type="ECO:0008006" key="3">
    <source>
        <dbReference type="Google" id="ProtNLM"/>
    </source>
</evidence>